<proteinExistence type="predicted"/>
<gene>
    <name evidence="2" type="ORF">STAS_22567</name>
</gene>
<dbReference type="Proteomes" id="UP000325081">
    <property type="component" value="Unassembled WGS sequence"/>
</dbReference>
<name>A0A5A7QKE1_STRAF</name>
<feature type="region of interest" description="Disordered" evidence="1">
    <location>
        <begin position="52"/>
        <end position="71"/>
    </location>
</feature>
<evidence type="ECO:0000256" key="1">
    <source>
        <dbReference type="SAM" id="MobiDB-lite"/>
    </source>
</evidence>
<comment type="caution">
    <text evidence="2">The sequence shown here is derived from an EMBL/GenBank/DDBJ whole genome shotgun (WGS) entry which is preliminary data.</text>
</comment>
<accession>A0A5A7QKE1</accession>
<evidence type="ECO:0000313" key="2">
    <source>
        <dbReference type="EMBL" id="GER45604.1"/>
    </source>
</evidence>
<dbReference type="GO" id="GO:0016787">
    <property type="term" value="F:hydrolase activity"/>
    <property type="evidence" value="ECO:0007669"/>
    <property type="project" value="UniProtKB-KW"/>
</dbReference>
<keyword evidence="2" id="KW-0378">Hydrolase</keyword>
<keyword evidence="3" id="KW-1185">Reference proteome</keyword>
<protein>
    <submittedName>
        <fullName evidence="2">Peptidyl-tRNA hydrolase</fullName>
    </submittedName>
</protein>
<dbReference type="EMBL" id="BKCP01007183">
    <property type="protein sequence ID" value="GER45604.1"/>
    <property type="molecule type" value="Genomic_DNA"/>
</dbReference>
<organism evidence="2 3">
    <name type="scientific">Striga asiatica</name>
    <name type="common">Asiatic witchweed</name>
    <name type="synonym">Buchnera asiatica</name>
    <dbReference type="NCBI Taxonomy" id="4170"/>
    <lineage>
        <taxon>Eukaryota</taxon>
        <taxon>Viridiplantae</taxon>
        <taxon>Streptophyta</taxon>
        <taxon>Embryophyta</taxon>
        <taxon>Tracheophyta</taxon>
        <taxon>Spermatophyta</taxon>
        <taxon>Magnoliopsida</taxon>
        <taxon>eudicotyledons</taxon>
        <taxon>Gunneridae</taxon>
        <taxon>Pentapetalae</taxon>
        <taxon>asterids</taxon>
        <taxon>lamiids</taxon>
        <taxon>Lamiales</taxon>
        <taxon>Orobanchaceae</taxon>
        <taxon>Buchnereae</taxon>
        <taxon>Striga</taxon>
    </lineage>
</organism>
<reference evidence="3" key="1">
    <citation type="journal article" date="2019" name="Curr. Biol.">
        <title>Genome Sequence of Striga asiatica Provides Insight into the Evolution of Plant Parasitism.</title>
        <authorList>
            <person name="Yoshida S."/>
            <person name="Kim S."/>
            <person name="Wafula E.K."/>
            <person name="Tanskanen J."/>
            <person name="Kim Y.M."/>
            <person name="Honaas L."/>
            <person name="Yang Z."/>
            <person name="Spallek T."/>
            <person name="Conn C.E."/>
            <person name="Ichihashi Y."/>
            <person name="Cheong K."/>
            <person name="Cui S."/>
            <person name="Der J.P."/>
            <person name="Gundlach H."/>
            <person name="Jiao Y."/>
            <person name="Hori C."/>
            <person name="Ishida J.K."/>
            <person name="Kasahara H."/>
            <person name="Kiba T."/>
            <person name="Kim M.S."/>
            <person name="Koo N."/>
            <person name="Laohavisit A."/>
            <person name="Lee Y.H."/>
            <person name="Lumba S."/>
            <person name="McCourt P."/>
            <person name="Mortimer J.C."/>
            <person name="Mutuku J.M."/>
            <person name="Nomura T."/>
            <person name="Sasaki-Sekimoto Y."/>
            <person name="Seto Y."/>
            <person name="Wang Y."/>
            <person name="Wakatake T."/>
            <person name="Sakakibara H."/>
            <person name="Demura T."/>
            <person name="Yamaguchi S."/>
            <person name="Yoneyama K."/>
            <person name="Manabe R.I."/>
            <person name="Nelson D.C."/>
            <person name="Schulman A.H."/>
            <person name="Timko M.P."/>
            <person name="dePamphilis C.W."/>
            <person name="Choi D."/>
            <person name="Shirasu K."/>
        </authorList>
    </citation>
    <scope>NUCLEOTIDE SEQUENCE [LARGE SCALE GENOMIC DNA]</scope>
    <source>
        <strain evidence="3">cv. UVA1</strain>
    </source>
</reference>
<dbReference type="AlphaFoldDB" id="A0A5A7QKE1"/>
<sequence length="258" mass="28843">MFSSLLTVWAKEFPFRPFGSSSFSFFFSVIGHILSRSRAPVRSLARLVMKGLPAPDGGNRGSDSATSANDRVMAPEPIGSHPIHVPVGVSDLQKGNAYDQHSSRRCVVKTCFENSSSSSSGLSRFRANRSHGVLPVMSFSGRIRGEERRDYLKPFLSSSGVNFFHRPIQGKVLLYLLKWEEVGNPRCKAECQGGGSSSPTQRREVVYLLASKARRLEVLRFWQLNRAWTKSFILRRMLAEERNRRASAACVRSEAMKA</sequence>
<evidence type="ECO:0000313" key="3">
    <source>
        <dbReference type="Proteomes" id="UP000325081"/>
    </source>
</evidence>